<dbReference type="Pfam" id="PF00015">
    <property type="entry name" value="MCPsignal"/>
    <property type="match status" value="1"/>
</dbReference>
<keyword evidence="8" id="KW-0175">Coiled coil</keyword>
<evidence type="ECO:0000256" key="4">
    <source>
        <dbReference type="ARBA" id="ARBA00023136"/>
    </source>
</evidence>
<reference evidence="13" key="1">
    <citation type="submission" date="2017-07" db="EMBL/GenBank/DDBJ databases">
        <authorList>
            <person name="Boucher Y."/>
            <person name="Orata F.D."/>
        </authorList>
    </citation>
    <scope>NUCLEOTIDE SEQUENCE [LARGE SCALE GENOMIC DNA]</scope>
    <source>
        <strain evidence="13">OYP9E10</strain>
    </source>
</reference>
<proteinExistence type="inferred from homology"/>
<comment type="caution">
    <text evidence="12">The sequence shown here is derived from an EMBL/GenBank/DDBJ whole genome shotgun (WGS) entry which is preliminary data.</text>
</comment>
<evidence type="ECO:0000313" key="12">
    <source>
        <dbReference type="EMBL" id="PAR22231.1"/>
    </source>
</evidence>
<dbReference type="PRINTS" id="PR00260">
    <property type="entry name" value="CHEMTRNSDUCR"/>
</dbReference>
<dbReference type="InterPro" id="IPR004090">
    <property type="entry name" value="Chemotax_Me-accpt_rcpt"/>
</dbReference>
<organism evidence="12 13">
    <name type="scientific">Vibrio metoecus</name>
    <dbReference type="NCBI Taxonomy" id="1481663"/>
    <lineage>
        <taxon>Bacteria</taxon>
        <taxon>Pseudomonadati</taxon>
        <taxon>Pseudomonadota</taxon>
        <taxon>Gammaproteobacteria</taxon>
        <taxon>Vibrionales</taxon>
        <taxon>Vibrionaceae</taxon>
        <taxon>Vibrio</taxon>
    </lineage>
</organism>
<feature type="coiled-coil region" evidence="8">
    <location>
        <begin position="510"/>
        <end position="537"/>
    </location>
</feature>
<dbReference type="Proteomes" id="UP000216173">
    <property type="component" value="Unassembled WGS sequence"/>
</dbReference>
<comment type="subcellular location">
    <subcellularLocation>
        <location evidence="1">Membrane</location>
        <topology evidence="1">Multi-pass membrane protein</topology>
    </subcellularLocation>
</comment>
<dbReference type="PANTHER" id="PTHR32089">
    <property type="entry name" value="METHYL-ACCEPTING CHEMOTAXIS PROTEIN MCPB"/>
    <property type="match status" value="1"/>
</dbReference>
<name>A0A271VVY7_VIBMT</name>
<evidence type="ECO:0000313" key="13">
    <source>
        <dbReference type="Proteomes" id="UP000216173"/>
    </source>
</evidence>
<feature type="domain" description="Methyl-accepting transducer" evidence="10">
    <location>
        <begin position="261"/>
        <end position="497"/>
    </location>
</feature>
<dbReference type="RefSeq" id="WP_055043750.1">
    <property type="nucleotide sequence ID" value="NZ_LBGR01000006.1"/>
</dbReference>
<evidence type="ECO:0000256" key="7">
    <source>
        <dbReference type="PROSITE-ProRule" id="PRU00284"/>
    </source>
</evidence>
<keyword evidence="2 9" id="KW-0812">Transmembrane</keyword>
<dbReference type="Pfam" id="PF00672">
    <property type="entry name" value="HAMP"/>
    <property type="match status" value="1"/>
</dbReference>
<evidence type="ECO:0000256" key="6">
    <source>
        <dbReference type="ARBA" id="ARBA00029447"/>
    </source>
</evidence>
<gene>
    <name evidence="12" type="ORF">CGU03_04460</name>
</gene>
<dbReference type="EMBL" id="NMSH01000004">
    <property type="protein sequence ID" value="PAR22231.1"/>
    <property type="molecule type" value="Genomic_DNA"/>
</dbReference>
<evidence type="ECO:0000256" key="1">
    <source>
        <dbReference type="ARBA" id="ARBA00004141"/>
    </source>
</evidence>
<dbReference type="GO" id="GO:0007165">
    <property type="term" value="P:signal transduction"/>
    <property type="evidence" value="ECO:0007669"/>
    <property type="project" value="UniProtKB-KW"/>
</dbReference>
<evidence type="ECO:0000259" key="11">
    <source>
        <dbReference type="PROSITE" id="PS50885"/>
    </source>
</evidence>
<evidence type="ECO:0000256" key="5">
    <source>
        <dbReference type="ARBA" id="ARBA00023224"/>
    </source>
</evidence>
<dbReference type="PANTHER" id="PTHR32089:SF119">
    <property type="entry name" value="METHYL-ACCEPTING CHEMOTAXIS PROTEIN CTPL"/>
    <property type="match status" value="1"/>
</dbReference>
<dbReference type="GO" id="GO:0016020">
    <property type="term" value="C:membrane"/>
    <property type="evidence" value="ECO:0007669"/>
    <property type="project" value="UniProtKB-SubCell"/>
</dbReference>
<dbReference type="SMART" id="SM00283">
    <property type="entry name" value="MA"/>
    <property type="match status" value="1"/>
</dbReference>
<evidence type="ECO:0000256" key="3">
    <source>
        <dbReference type="ARBA" id="ARBA00022989"/>
    </source>
</evidence>
<dbReference type="CDD" id="cd06225">
    <property type="entry name" value="HAMP"/>
    <property type="match status" value="1"/>
</dbReference>
<dbReference type="SMART" id="SM00304">
    <property type="entry name" value="HAMP"/>
    <property type="match status" value="2"/>
</dbReference>
<dbReference type="SUPFAM" id="SSF58104">
    <property type="entry name" value="Methyl-accepting chemotaxis protein (MCP) signaling domain"/>
    <property type="match status" value="1"/>
</dbReference>
<dbReference type="GO" id="GO:0006935">
    <property type="term" value="P:chemotaxis"/>
    <property type="evidence" value="ECO:0007669"/>
    <property type="project" value="InterPro"/>
</dbReference>
<keyword evidence="4 9" id="KW-0472">Membrane</keyword>
<dbReference type="Gene3D" id="3.30.450.290">
    <property type="match status" value="1"/>
</dbReference>
<comment type="similarity">
    <text evidence="6">Belongs to the methyl-accepting chemotaxis (MCP) protein family.</text>
</comment>
<dbReference type="InterPro" id="IPR004089">
    <property type="entry name" value="MCPsignal_dom"/>
</dbReference>
<dbReference type="AlphaFoldDB" id="A0A271VVY7"/>
<evidence type="ECO:0000256" key="8">
    <source>
        <dbReference type="SAM" id="Coils"/>
    </source>
</evidence>
<feature type="transmembrane region" description="Helical" evidence="9">
    <location>
        <begin position="180"/>
        <end position="201"/>
    </location>
</feature>
<accession>A0A271VVY7</accession>
<dbReference type="PROSITE" id="PS50885">
    <property type="entry name" value="HAMP"/>
    <property type="match status" value="1"/>
</dbReference>
<dbReference type="GO" id="GO:0004888">
    <property type="term" value="F:transmembrane signaling receptor activity"/>
    <property type="evidence" value="ECO:0007669"/>
    <property type="project" value="InterPro"/>
</dbReference>
<feature type="domain" description="HAMP" evidence="11">
    <location>
        <begin position="203"/>
        <end position="256"/>
    </location>
</feature>
<keyword evidence="5 7" id="KW-0807">Transducer</keyword>
<sequence length="543" mass="59946">MNSSILSKLLLTLITVFALVLAGSTSYQYWQQKDLIHSVLSEQLHDKASNYFDSLNMMMLTGTMAQKETLRQKALAQDGIEQVRVIRAETVNKLYGPGMPEQKPQDAIDQRALAGETVIEPYSGDWGNGIVVALPMKSSENYRGTNCVACHMAPEGEVLGVIRLEFNLSHLTQMVNHRTLIGIGIMSVIALFGFMITLYFMRRIIVLPLQKTSFFMSDVSKSKDLSRRLANDRKDELGQLAVSINSLMDTVSESLQQVQDTSHSLADSARKLTDVAQVTDQAANNQQKETSEVQLNITDMQAKQQQVEYATEEASKLVNHTTSIVQQSAKQAHAASEDIKNLVGDIESVKQRIVELNNQTTQVSSILGVIKGIAEQTNLLALNAAIEAARAGEQGRGFAVVADEVRHLASRTAEATGNIENIISGFQRDSQASLTSVDTVCSHAHQRSTEIEELSKVMTNVVAEMQQVLNHAMGIQEQTKRTTEVSHEIQSKVDVITHHADDTSHSASETREISVDLEHLSQQLESLLNQFTLIEKNSARKPH</sequence>
<evidence type="ECO:0000256" key="9">
    <source>
        <dbReference type="SAM" id="Phobius"/>
    </source>
</evidence>
<dbReference type="Gene3D" id="1.10.287.950">
    <property type="entry name" value="Methyl-accepting chemotaxis protein"/>
    <property type="match status" value="1"/>
</dbReference>
<dbReference type="PROSITE" id="PS50111">
    <property type="entry name" value="CHEMOTAXIS_TRANSDUC_2"/>
    <property type="match status" value="1"/>
</dbReference>
<dbReference type="InterPro" id="IPR003660">
    <property type="entry name" value="HAMP_dom"/>
</dbReference>
<evidence type="ECO:0000256" key="2">
    <source>
        <dbReference type="ARBA" id="ARBA00022692"/>
    </source>
</evidence>
<evidence type="ECO:0000259" key="10">
    <source>
        <dbReference type="PROSITE" id="PS50111"/>
    </source>
</evidence>
<keyword evidence="3 9" id="KW-1133">Transmembrane helix</keyword>
<dbReference type="FunFam" id="1.10.287.950:FF:000001">
    <property type="entry name" value="Methyl-accepting chemotaxis sensory transducer"/>
    <property type="match status" value="1"/>
</dbReference>
<protein>
    <submittedName>
        <fullName evidence="12">Methyl-accepting chemotaxis protein</fullName>
    </submittedName>
</protein>